<dbReference type="PROSITE" id="PS51301">
    <property type="entry name" value="KILA_N"/>
    <property type="match status" value="1"/>
</dbReference>
<gene>
    <name evidence="2" type="ORF">MYSEV_047</name>
</gene>
<keyword evidence="3" id="KW-1185">Reference proteome</keyword>
<organism evidence="2 3">
    <name type="scientific">Mythimna separata entomopoxvirus 'L'</name>
    <dbReference type="NCBI Taxonomy" id="1293572"/>
    <lineage>
        <taxon>Viruses</taxon>
        <taxon>Varidnaviria</taxon>
        <taxon>Bamfordvirae</taxon>
        <taxon>Nucleocytoviricota</taxon>
        <taxon>Pokkesviricetes</taxon>
        <taxon>Chitovirales</taxon>
        <taxon>Poxviridae</taxon>
        <taxon>Entomopoxvirinae</taxon>
        <taxon>Betaentomopoxvirus</taxon>
        <taxon>Betaentomopoxvirus mseparata</taxon>
        <taxon>Mythimna separata entomopoxvirus</taxon>
    </lineage>
</organism>
<dbReference type="EMBL" id="HF679134">
    <property type="protein sequence ID" value="CCU56245.1"/>
    <property type="molecule type" value="Genomic_DNA"/>
</dbReference>
<dbReference type="KEGG" id="vg:15613669"/>
<evidence type="ECO:0000313" key="3">
    <source>
        <dbReference type="Proteomes" id="UP000792671"/>
    </source>
</evidence>
<dbReference type="InterPro" id="IPR017880">
    <property type="entry name" value="KilA_N"/>
</dbReference>
<reference evidence="2 3" key="1">
    <citation type="journal article" date="2013" name="J. Virol.">
        <title>New Insights into the Evolution of Entomopoxvirinae from the Complete Genome Sequences of Four Entomopoxviruses Infecting Adoxophyes honmai, Choristoneura biennis, Choristoneura rosaceana, and Mythimna separata.</title>
        <authorList>
            <person name="Theze J."/>
            <person name="Takatsuka J."/>
            <person name="Li Z."/>
            <person name="Gallais J."/>
            <person name="Doucet D."/>
            <person name="Arif B."/>
            <person name="Nakai M."/>
            <person name="Herniou E.A."/>
        </authorList>
    </citation>
    <scope>NUCLEOTIDE SEQUENCE [LARGE SCALE GENOMIC DNA]</scope>
</reference>
<sequence>MYQINQSFYYYYIKELKIIVDIRSNYFNITKLCEHANKNFIEWSNKKTSKNYIDYLFKNCDIKMLTYIITGNKESCIPGIYAHPKLLNKIINWIKDIKNDDENGYYVYIASTEKYLNKNIFVMGFTNSLKYKLNKLNKYRLLNDKYYYLYKNKINTELIEHDIKEYLKQYILKYEIFDIFYECCLHKIINTIELHLTN</sequence>
<dbReference type="Proteomes" id="UP000792671">
    <property type="component" value="Genome"/>
</dbReference>
<protein>
    <submittedName>
        <fullName evidence="2">N1R/p28-like protein</fullName>
    </submittedName>
</protein>
<evidence type="ECO:0000313" key="2">
    <source>
        <dbReference type="EMBL" id="CCU56245.1"/>
    </source>
</evidence>
<proteinExistence type="predicted"/>
<feature type="domain" description="KilA-N" evidence="1">
    <location>
        <begin position="7"/>
        <end position="109"/>
    </location>
</feature>
<dbReference type="GeneID" id="15613669"/>
<evidence type="ECO:0000259" key="1">
    <source>
        <dbReference type="PROSITE" id="PS51301"/>
    </source>
</evidence>
<dbReference type="OrthoDB" id="41384at10239"/>
<dbReference type="Pfam" id="PF04383">
    <property type="entry name" value="KilA-N"/>
    <property type="match status" value="1"/>
</dbReference>
<name>A0A916P1N1_9POXV</name>
<dbReference type="InterPro" id="IPR018004">
    <property type="entry name" value="KilA/APSES_HTH"/>
</dbReference>
<accession>A0A916P1N1</accession>
<dbReference type="RefSeq" id="YP_008003564.1">
    <property type="nucleotide sequence ID" value="NC_021246.1"/>
</dbReference>